<reference evidence="3 4" key="1">
    <citation type="submission" date="2023-07" db="EMBL/GenBank/DDBJ databases">
        <title>Description of novel actinomycetes strains, isolated from tidal flat sediment.</title>
        <authorList>
            <person name="Lu C."/>
        </authorList>
    </citation>
    <scope>NUCLEOTIDE SEQUENCE [LARGE SCALE GENOMIC DNA]</scope>
    <source>
        <strain evidence="3 4">SYSU T00b441</strain>
    </source>
</reference>
<accession>A0ABT9DBX5</accession>
<evidence type="ECO:0000256" key="1">
    <source>
        <dbReference type="ARBA" id="ARBA00022801"/>
    </source>
</evidence>
<comment type="caution">
    <text evidence="3">The sequence shown here is derived from an EMBL/GenBank/DDBJ whole genome shotgun (WGS) entry which is preliminary data.</text>
</comment>
<dbReference type="Gene3D" id="3.20.20.140">
    <property type="entry name" value="Metal-dependent hydrolases"/>
    <property type="match status" value="1"/>
</dbReference>
<dbReference type="GO" id="GO:0050416">
    <property type="term" value="F:formimidoylglutamate deiminase activity"/>
    <property type="evidence" value="ECO:0007669"/>
    <property type="project" value="UniProtKB-EC"/>
</dbReference>
<dbReference type="PANTHER" id="PTHR43794">
    <property type="entry name" value="AMINOHYDROLASE SSNA-RELATED"/>
    <property type="match status" value="1"/>
</dbReference>
<proteinExistence type="predicted"/>
<dbReference type="InterPro" id="IPR006680">
    <property type="entry name" value="Amidohydro-rel"/>
</dbReference>
<gene>
    <name evidence="3" type="ORF">Q6348_14445</name>
</gene>
<dbReference type="InterPro" id="IPR011059">
    <property type="entry name" value="Metal-dep_hydrolase_composite"/>
</dbReference>
<dbReference type="SUPFAM" id="SSF51338">
    <property type="entry name" value="Composite domain of metallo-dependent hydrolases"/>
    <property type="match status" value="1"/>
</dbReference>
<dbReference type="InterPro" id="IPR050287">
    <property type="entry name" value="MTA/SAH_deaminase"/>
</dbReference>
<dbReference type="SUPFAM" id="SSF51556">
    <property type="entry name" value="Metallo-dependent hydrolases"/>
    <property type="match status" value="1"/>
</dbReference>
<keyword evidence="4" id="KW-1185">Reference proteome</keyword>
<sequence length="456" mass="47001">MTATTARPAGTDGAYWLPVARLGRPPAGRVAAGVRVRHGAGLVVGIDEGVPPSPGDVVLDGLGLPAFADAHSHAFHRALRGRTHAGGGTFWTWREQMYAVAARLSPEAYLDLATAVYAEAALSGVGVVGEFHYVHHRPGGVPYAPPTAMAEALVEAAARAGVRLTLLDTLYRRGGVDATGRPLPLSAEQRRFDDGSVEAWAARRAALPAAAHVRAARALHSVRAVGASDLAAVAALGEHGPLHVHVAEQPDEVTACLAEHGLTPVGLLDRHGLLGPDLVAVHANHVTDADVALLAGRGAGVCACPTTERDLADGPGRPGDLAAAGVPLSLGTDQHAVLDLLEETRGLEMHERLRTGRRGTFSPAALLAAATAHGYAALGWDGGRLEVGAPCDLTVLDTASVRTVGARPDQLWLAATAADVRHTVVAGRQVVRDGRSIAGDPVDLLTRALAALDGPP</sequence>
<keyword evidence="1 3" id="KW-0378">Hydrolase</keyword>
<dbReference type="Gene3D" id="2.30.40.10">
    <property type="entry name" value="Urease, subunit C, domain 1"/>
    <property type="match status" value="1"/>
</dbReference>
<dbReference type="RefSeq" id="WP_304602098.1">
    <property type="nucleotide sequence ID" value="NZ_JAUQYP010000002.1"/>
</dbReference>
<feature type="domain" description="Amidohydrolase-related" evidence="2">
    <location>
        <begin position="64"/>
        <end position="430"/>
    </location>
</feature>
<dbReference type="Proteomes" id="UP001232536">
    <property type="component" value="Unassembled WGS sequence"/>
</dbReference>
<dbReference type="Pfam" id="PF01979">
    <property type="entry name" value="Amidohydro_1"/>
    <property type="match status" value="1"/>
</dbReference>
<dbReference type="PANTHER" id="PTHR43794:SF11">
    <property type="entry name" value="AMIDOHYDROLASE-RELATED DOMAIN-CONTAINING PROTEIN"/>
    <property type="match status" value="1"/>
</dbReference>
<evidence type="ECO:0000259" key="2">
    <source>
        <dbReference type="Pfam" id="PF01979"/>
    </source>
</evidence>
<organism evidence="3 4">
    <name type="scientific">Actinotalea lenta</name>
    <dbReference type="NCBI Taxonomy" id="3064654"/>
    <lineage>
        <taxon>Bacteria</taxon>
        <taxon>Bacillati</taxon>
        <taxon>Actinomycetota</taxon>
        <taxon>Actinomycetes</taxon>
        <taxon>Micrococcales</taxon>
        <taxon>Cellulomonadaceae</taxon>
        <taxon>Actinotalea</taxon>
    </lineage>
</organism>
<dbReference type="EMBL" id="JAUQYP010000002">
    <property type="protein sequence ID" value="MDO8108395.1"/>
    <property type="molecule type" value="Genomic_DNA"/>
</dbReference>
<dbReference type="EC" id="3.5.3.13" evidence="3"/>
<evidence type="ECO:0000313" key="4">
    <source>
        <dbReference type="Proteomes" id="UP001232536"/>
    </source>
</evidence>
<evidence type="ECO:0000313" key="3">
    <source>
        <dbReference type="EMBL" id="MDO8108395.1"/>
    </source>
</evidence>
<dbReference type="InterPro" id="IPR032466">
    <property type="entry name" value="Metal_Hydrolase"/>
</dbReference>
<name>A0ABT9DBX5_9CELL</name>
<dbReference type="NCBIfam" id="NF006681">
    <property type="entry name" value="PRK09229.1-2"/>
    <property type="match status" value="1"/>
</dbReference>
<protein>
    <submittedName>
        <fullName evidence="3">Formimidoylglutamate deiminase</fullName>
        <ecNumber evidence="3">3.5.3.13</ecNumber>
    </submittedName>
</protein>